<evidence type="ECO:0000256" key="1">
    <source>
        <dbReference type="SAM" id="MobiDB-lite"/>
    </source>
</evidence>
<comment type="caution">
    <text evidence="2">The sequence shown here is derived from an EMBL/GenBank/DDBJ whole genome shotgun (WGS) entry which is preliminary data.</text>
</comment>
<keyword evidence="3" id="KW-1185">Reference proteome</keyword>
<feature type="compositionally biased region" description="Basic and acidic residues" evidence="1">
    <location>
        <begin position="253"/>
        <end position="264"/>
    </location>
</feature>
<name>A0A315VWQ6_GAMAF</name>
<feature type="compositionally biased region" description="Basic and acidic residues" evidence="1">
    <location>
        <begin position="1"/>
        <end position="23"/>
    </location>
</feature>
<dbReference type="PANTHER" id="PTHR22017:SF3">
    <property type="entry name" value="PHOTORECEPTOR CILIUM ACTIN REGULATOR 2"/>
    <property type="match status" value="1"/>
</dbReference>
<reference evidence="2 3" key="1">
    <citation type="journal article" date="2018" name="G3 (Bethesda)">
        <title>A High-Quality Reference Genome for the Invasive Mosquitofish Gambusia affinis Using a Chicago Library.</title>
        <authorList>
            <person name="Hoffberg S.L."/>
            <person name="Troendle N.J."/>
            <person name="Glenn T.C."/>
            <person name="Mahmud O."/>
            <person name="Louha S."/>
            <person name="Chalopin D."/>
            <person name="Bennetzen J.L."/>
            <person name="Mauricio R."/>
        </authorList>
    </citation>
    <scope>NUCLEOTIDE SEQUENCE [LARGE SCALE GENOMIC DNA]</scope>
    <source>
        <strain evidence="2">NE01/NJP1002.9</strain>
        <tissue evidence="2">Muscle</tissue>
    </source>
</reference>
<accession>A0A315VWQ6</accession>
<protein>
    <submittedName>
        <fullName evidence="2">Uncharacterized protein</fullName>
    </submittedName>
</protein>
<gene>
    <name evidence="2" type="ORF">CCH79_00000002</name>
</gene>
<dbReference type="EMBL" id="NHOQ01001000">
    <property type="protein sequence ID" value="PWA27653.1"/>
    <property type="molecule type" value="Genomic_DNA"/>
</dbReference>
<organism evidence="2 3">
    <name type="scientific">Gambusia affinis</name>
    <name type="common">Western mosquitofish</name>
    <name type="synonym">Heterandria affinis</name>
    <dbReference type="NCBI Taxonomy" id="33528"/>
    <lineage>
        <taxon>Eukaryota</taxon>
        <taxon>Metazoa</taxon>
        <taxon>Chordata</taxon>
        <taxon>Craniata</taxon>
        <taxon>Vertebrata</taxon>
        <taxon>Euteleostomi</taxon>
        <taxon>Actinopterygii</taxon>
        <taxon>Neopterygii</taxon>
        <taxon>Teleostei</taxon>
        <taxon>Neoteleostei</taxon>
        <taxon>Acanthomorphata</taxon>
        <taxon>Ovalentaria</taxon>
        <taxon>Atherinomorphae</taxon>
        <taxon>Cyprinodontiformes</taxon>
        <taxon>Poeciliidae</taxon>
        <taxon>Poeciliinae</taxon>
        <taxon>Gambusia</taxon>
    </lineage>
</organism>
<sequence>MPRNPKVETRKKNMKKRSTERQRKSSLVQTKTGLPPHVLRAHQAAYNFLNQNISKYEILLGLLDQATQTQLSLQTPMSALALYFEEINQALEEMAEEGELMLKEHGDSMSLPSGIFGQAVCSAKPMNNFDPSPDLLHQLLQDSSEKIRQVKTSVKTLSDTTLEEGIDYFSSFSKLYTEKLQAKQAAEFRLAQVLARVETVAFRKSNPEDSALHSEDSGIGGENESLTGSERNHGHRGSAGSGSCGSEVNIRGAQEDAPSRASECSRRRVLLQEMNGFWSKSNPRAEAEAVTCWGLDVSVTGATPHSSAGGGDFLHLNREAAQQPGSFTASAAVAPLRPACSAAVKDRRCLAVALLTSLCFMA</sequence>
<feature type="compositionally biased region" description="Basic and acidic residues" evidence="1">
    <location>
        <begin position="206"/>
        <end position="216"/>
    </location>
</feature>
<dbReference type="PANTHER" id="PTHR22017">
    <property type="entry name" value="PHOTORECEPTOR CILIUM ACTIN REGULATOR"/>
    <property type="match status" value="1"/>
</dbReference>
<dbReference type="STRING" id="33528.ENSGAFP00000003811"/>
<dbReference type="Proteomes" id="UP000250572">
    <property type="component" value="Unassembled WGS sequence"/>
</dbReference>
<dbReference type="AlphaFoldDB" id="A0A315VWQ6"/>
<dbReference type="InterPro" id="IPR029352">
    <property type="entry name" value="PCARE"/>
</dbReference>
<feature type="region of interest" description="Disordered" evidence="1">
    <location>
        <begin position="206"/>
        <end position="264"/>
    </location>
</feature>
<dbReference type="Pfam" id="PF15449">
    <property type="entry name" value="Retinal"/>
    <property type="match status" value="1"/>
</dbReference>
<feature type="region of interest" description="Disordered" evidence="1">
    <location>
        <begin position="1"/>
        <end position="33"/>
    </location>
</feature>
<evidence type="ECO:0000313" key="2">
    <source>
        <dbReference type="EMBL" id="PWA27653.1"/>
    </source>
</evidence>
<evidence type="ECO:0000313" key="3">
    <source>
        <dbReference type="Proteomes" id="UP000250572"/>
    </source>
</evidence>
<proteinExistence type="predicted"/>